<dbReference type="AlphaFoldDB" id="A0AA86N7V8"/>
<organism evidence="1">
    <name type="scientific">Hexamita inflata</name>
    <dbReference type="NCBI Taxonomy" id="28002"/>
    <lineage>
        <taxon>Eukaryota</taxon>
        <taxon>Metamonada</taxon>
        <taxon>Diplomonadida</taxon>
        <taxon>Hexamitidae</taxon>
        <taxon>Hexamitinae</taxon>
        <taxon>Hexamita</taxon>
    </lineage>
</organism>
<proteinExistence type="predicted"/>
<dbReference type="EMBL" id="CAXDID020000537">
    <property type="protein sequence ID" value="CAL6101042.1"/>
    <property type="molecule type" value="Genomic_DNA"/>
</dbReference>
<evidence type="ECO:0000313" key="2">
    <source>
        <dbReference type="EMBL" id="CAL6101042.1"/>
    </source>
</evidence>
<keyword evidence="3" id="KW-1185">Reference proteome</keyword>
<accession>A0AA86N7V8</accession>
<sequence length="391" mass="44720">MLEKTADCSVEIHSRMTNNEFLKHLFVIYKLTNLIMDSQLRKALNGSSFAVNAHNSSQSILYQENVDFVNHIYINSLKLQNYCLYFSGNNFPFELSGLNKINSHIDQISFSKCKLDLGQFVRNVRRVSLNECEVSGQQLFSCQSLSVIVSGFVDLSWIDVKQCQSIKLLVSRMESNIYSQFEHFNQTQNLTEVLLVGSIVDLSTFNVSLQKLVLKQCVIQNESSPLFKVSKLTVHYSQLLTSQLKKSKISHLQLESDRTGIDYFSDCSPLGIIIDDLPNLNQLNAYGCQVCFKPSALFKINCLKLQLCDFRFCMHSFKFFLDVAELETDFFVGNLEELLKRRVTFGAERRLKQFQQQENNSRNAERKDYIFVLQLVFDGVCKNAGVSAGVE</sequence>
<comment type="caution">
    <text evidence="1">The sequence shown here is derived from an EMBL/GenBank/DDBJ whole genome shotgun (WGS) entry which is preliminary data.</text>
</comment>
<reference evidence="1" key="1">
    <citation type="submission" date="2023-06" db="EMBL/GenBank/DDBJ databases">
        <authorList>
            <person name="Kurt Z."/>
        </authorList>
    </citation>
    <scope>NUCLEOTIDE SEQUENCE</scope>
</reference>
<gene>
    <name evidence="1" type="ORF">HINF_LOCUS1976</name>
    <name evidence="2" type="ORF">HINF_LOCUS70856</name>
</gene>
<protein>
    <submittedName>
        <fullName evidence="2">Hypothetical_protein</fullName>
    </submittedName>
</protein>
<evidence type="ECO:0000313" key="1">
    <source>
        <dbReference type="EMBL" id="CAI9914331.1"/>
    </source>
</evidence>
<reference evidence="2 3" key="2">
    <citation type="submission" date="2024-07" db="EMBL/GenBank/DDBJ databases">
        <authorList>
            <person name="Akdeniz Z."/>
        </authorList>
    </citation>
    <scope>NUCLEOTIDE SEQUENCE [LARGE SCALE GENOMIC DNA]</scope>
</reference>
<evidence type="ECO:0000313" key="3">
    <source>
        <dbReference type="Proteomes" id="UP001642409"/>
    </source>
</evidence>
<name>A0AA86N7V8_9EUKA</name>
<dbReference type="EMBL" id="CATOUU010000048">
    <property type="protein sequence ID" value="CAI9914331.1"/>
    <property type="molecule type" value="Genomic_DNA"/>
</dbReference>
<dbReference type="Proteomes" id="UP001642409">
    <property type="component" value="Unassembled WGS sequence"/>
</dbReference>